<comment type="caution">
    <text evidence="1">The sequence shown here is derived from an EMBL/GenBank/DDBJ whole genome shotgun (WGS) entry which is preliminary data.</text>
</comment>
<evidence type="ECO:0000313" key="1">
    <source>
        <dbReference type="EMBL" id="MCK8782867.1"/>
    </source>
</evidence>
<dbReference type="EMBL" id="JALPRX010000001">
    <property type="protein sequence ID" value="MCK8782867.1"/>
    <property type="molecule type" value="Genomic_DNA"/>
</dbReference>
<protein>
    <submittedName>
        <fullName evidence="1">Uncharacterized protein</fullName>
    </submittedName>
</protein>
<sequence>MNGLPAAIAAMERAHGTQERIWRLSRLTWAAMAVTLLLGMAGLFGDGPLAATEARASDGSVRVAHDRFQRADASFAFRIRIERPGSARTARLCLDGRFARRWRVLRVEPEPVAQEAAADGICLLVRYADDAPAPVTLWAQPRGAGFPLEGAMRRGDGPPARIRAVVWP</sequence>
<gene>
    <name evidence="1" type="ORF">M0638_00545</name>
</gene>
<evidence type="ECO:0000313" key="2">
    <source>
        <dbReference type="Proteomes" id="UP001139516"/>
    </source>
</evidence>
<dbReference type="AlphaFoldDB" id="A0A9X1Y6E5"/>
<accession>A0A9X1Y6E5</accession>
<keyword evidence="2" id="KW-1185">Reference proteome</keyword>
<organism evidence="1 2">
    <name type="scientific">Roseomonas acroporae</name>
    <dbReference type="NCBI Taxonomy" id="2937791"/>
    <lineage>
        <taxon>Bacteria</taxon>
        <taxon>Pseudomonadati</taxon>
        <taxon>Pseudomonadota</taxon>
        <taxon>Alphaproteobacteria</taxon>
        <taxon>Acetobacterales</taxon>
        <taxon>Roseomonadaceae</taxon>
        <taxon>Roseomonas</taxon>
    </lineage>
</organism>
<name>A0A9X1Y6E5_9PROT</name>
<reference evidence="1" key="1">
    <citation type="submission" date="2022-04" db="EMBL/GenBank/DDBJ databases">
        <title>Roseomonas acroporae sp. nov., isolated from coral Acropora digitifera.</title>
        <authorList>
            <person name="Sun H."/>
        </authorList>
    </citation>
    <scope>NUCLEOTIDE SEQUENCE</scope>
    <source>
        <strain evidence="1">NAR14</strain>
    </source>
</reference>
<dbReference type="RefSeq" id="WP_248664983.1">
    <property type="nucleotide sequence ID" value="NZ_JALPRX010000001.1"/>
</dbReference>
<proteinExistence type="predicted"/>
<dbReference type="Proteomes" id="UP001139516">
    <property type="component" value="Unassembled WGS sequence"/>
</dbReference>